<keyword evidence="3" id="KW-1185">Reference proteome</keyword>
<organism evidence="2 3">
    <name type="scientific">Ustilago hordei</name>
    <name type="common">Barley covered smut fungus</name>
    <dbReference type="NCBI Taxonomy" id="120017"/>
    <lineage>
        <taxon>Eukaryota</taxon>
        <taxon>Fungi</taxon>
        <taxon>Dikarya</taxon>
        <taxon>Basidiomycota</taxon>
        <taxon>Ustilaginomycotina</taxon>
        <taxon>Ustilaginomycetes</taxon>
        <taxon>Ustilaginales</taxon>
        <taxon>Ustilaginaceae</taxon>
        <taxon>Ustilago</taxon>
    </lineage>
</organism>
<keyword evidence="1" id="KW-0732">Signal</keyword>
<dbReference type="Proteomes" id="UP000006174">
    <property type="component" value="Unassembled WGS sequence"/>
</dbReference>
<feature type="signal peptide" evidence="1">
    <location>
        <begin position="1"/>
        <end position="19"/>
    </location>
</feature>
<accession>I2G072</accession>
<evidence type="ECO:0000256" key="1">
    <source>
        <dbReference type="SAM" id="SignalP"/>
    </source>
</evidence>
<protein>
    <submittedName>
        <fullName evidence="2">Related to Mig1 protein</fullName>
    </submittedName>
</protein>
<dbReference type="AlphaFoldDB" id="I2G072"/>
<comment type="caution">
    <text evidence="2">The sequence shown here is derived from an EMBL/GenBank/DDBJ whole genome shotgun (WGS) entry which is preliminary data.</text>
</comment>
<dbReference type="EMBL" id="CAGI01000175">
    <property type="protein sequence ID" value="CCF52565.1"/>
    <property type="molecule type" value="Genomic_DNA"/>
</dbReference>
<proteinExistence type="predicted"/>
<dbReference type="eggNOG" id="ENOG502RDQS">
    <property type="taxonomic scope" value="Eukaryota"/>
</dbReference>
<evidence type="ECO:0000313" key="3">
    <source>
        <dbReference type="Proteomes" id="UP000006174"/>
    </source>
</evidence>
<gene>
    <name evidence="2" type="ORF">UHOR_04676</name>
</gene>
<dbReference type="HOGENOM" id="CLU_111242_0_0_1"/>
<name>I2G072_USTHO</name>
<reference evidence="2 3" key="1">
    <citation type="journal article" date="2012" name="Plant Cell">
        <title>Genome comparison of barley and maize smut fungi reveals targeted loss of RNA silencing components and species-specific presence of transposable elements.</title>
        <authorList>
            <person name="Laurie J.D."/>
            <person name="Ali S."/>
            <person name="Linning R."/>
            <person name="Mannhaupt G."/>
            <person name="Wong P."/>
            <person name="Gueldener U."/>
            <person name="Muensterkoetter M."/>
            <person name="Moore R."/>
            <person name="Kahmann R."/>
            <person name="Bakkeren G."/>
            <person name="Schirawski J."/>
        </authorList>
    </citation>
    <scope>NUCLEOTIDE SEQUENCE [LARGE SCALE GENOMIC DNA]</scope>
    <source>
        <strain evidence="3">Uh4875-4</strain>
    </source>
</reference>
<feature type="chain" id="PRO_5003658027" evidence="1">
    <location>
        <begin position="20"/>
        <end position="194"/>
    </location>
</feature>
<dbReference type="OrthoDB" id="2553257at2759"/>
<evidence type="ECO:0000313" key="2">
    <source>
        <dbReference type="EMBL" id="CCF52565.1"/>
    </source>
</evidence>
<sequence>MTRPLQCLTSLVVLALVLGQSAHCAVVKKSSAPGSQTPLYDEDQKSIDGHCYVTRLFADKTEYEKHCEEKSTSKWPCFKSSDSASLKYTTIEPWLEPFDMSKEIVLMDNTASAFTLSDPSVAFTITYPSGVSLRYYDYDDKTGCYKIHLHTVVDLRIFVSDGNGDDRDIDTRHHTDTGKQLCSKWITIDIVDDI</sequence>